<dbReference type="Proteomes" id="UP000198598">
    <property type="component" value="Unassembled WGS sequence"/>
</dbReference>
<sequence length="360" mass="41800">MEELIQSIYETLEDYRADEDSIEVRITKDGIQSWINQFDEVDRLIILQELQQIFVKRYCSKNKMKEFLKSIVEELTKHFKCDSPVEFLRNSTFLDLQAEGKSQKIMLQLFNDFIFETYNMELTDCGTVSKKYSIYIDDILCTGNTLVRNIKDWSEIEFSAGKSNKQAVSDNSTILVIAYMFIHVKNYYKKKAEMKHNISQDISNKHCMYYELDVHNNPDSTLDIIWPLEANQPEIVHIYKNKVMQLVDEYTKSKGYGTSVDEFYRTVGTPNNESLFTNSENRSTVENAFLKKGIEILNASAVNVSNMRTLGFSLPSHKNFGFGTLCFTWRNVPNNTPLVFWYLGGGFIPLFKVKRGNSIF</sequence>
<dbReference type="Pfam" id="PF24390">
    <property type="entry name" value="PRTase-CE"/>
    <property type="match status" value="1"/>
</dbReference>
<dbReference type="RefSeq" id="WP_093831867.1">
    <property type="nucleotide sequence ID" value="NZ_FOLQ01000015.1"/>
</dbReference>
<proteinExistence type="predicted"/>
<dbReference type="AlphaFoldDB" id="A0A1I2BDL8"/>
<keyword evidence="3" id="KW-1185">Reference proteome</keyword>
<dbReference type="STRING" id="662367.SAMN05216167_11545"/>
<feature type="domain" description="PRTase-CE" evidence="1">
    <location>
        <begin position="31"/>
        <end position="352"/>
    </location>
</feature>
<organism evidence="2 3">
    <name type="scientific">Spirosoma endophyticum</name>
    <dbReference type="NCBI Taxonomy" id="662367"/>
    <lineage>
        <taxon>Bacteria</taxon>
        <taxon>Pseudomonadati</taxon>
        <taxon>Bacteroidota</taxon>
        <taxon>Cytophagia</taxon>
        <taxon>Cytophagales</taxon>
        <taxon>Cytophagaceae</taxon>
        <taxon>Spirosoma</taxon>
    </lineage>
</organism>
<dbReference type="InterPro" id="IPR056920">
    <property type="entry name" value="PRTase-CE"/>
</dbReference>
<evidence type="ECO:0000259" key="1">
    <source>
        <dbReference type="Pfam" id="PF24390"/>
    </source>
</evidence>
<reference evidence="2 3" key="1">
    <citation type="submission" date="2016-10" db="EMBL/GenBank/DDBJ databases">
        <authorList>
            <person name="de Groot N.N."/>
        </authorList>
    </citation>
    <scope>NUCLEOTIDE SEQUENCE [LARGE SCALE GENOMIC DNA]</scope>
    <source>
        <strain evidence="2 3">DSM 26130</strain>
    </source>
</reference>
<dbReference type="EMBL" id="FOLQ01000015">
    <property type="protein sequence ID" value="SFE53240.1"/>
    <property type="molecule type" value="Genomic_DNA"/>
</dbReference>
<evidence type="ECO:0000313" key="2">
    <source>
        <dbReference type="EMBL" id="SFE53240.1"/>
    </source>
</evidence>
<accession>A0A1I2BDL8</accession>
<name>A0A1I2BDL8_9BACT</name>
<evidence type="ECO:0000313" key="3">
    <source>
        <dbReference type="Proteomes" id="UP000198598"/>
    </source>
</evidence>
<dbReference type="OrthoDB" id="7753492at2"/>
<protein>
    <recommendedName>
        <fullName evidence="1">PRTase-CE domain-containing protein</fullName>
    </recommendedName>
</protein>
<gene>
    <name evidence="2" type="ORF">SAMN05216167_11545</name>
</gene>